<dbReference type="EMBL" id="JADBEO010000022">
    <property type="protein sequence ID" value="MDR4307275.1"/>
    <property type="molecule type" value="Genomic_DNA"/>
</dbReference>
<evidence type="ECO:0000313" key="1">
    <source>
        <dbReference type="EMBL" id="MDR4307275.1"/>
    </source>
</evidence>
<dbReference type="Proteomes" id="UP001181622">
    <property type="component" value="Unassembled WGS sequence"/>
</dbReference>
<dbReference type="InterPro" id="IPR038293">
    <property type="entry name" value="ATPase_inh_sub_z_sf"/>
</dbReference>
<dbReference type="RefSeq" id="WP_309391983.1">
    <property type="nucleotide sequence ID" value="NZ_JADBEO010000022.1"/>
</dbReference>
<name>A0ABU1DGM2_9HYPH</name>
<dbReference type="Gene3D" id="1.10.790.20">
    <property type="entry name" value="Domain of unknown function DUF1476"/>
    <property type="match status" value="1"/>
</dbReference>
<evidence type="ECO:0000313" key="2">
    <source>
        <dbReference type="Proteomes" id="UP001181622"/>
    </source>
</evidence>
<comment type="caution">
    <text evidence="1">The sequence shown here is derived from an EMBL/GenBank/DDBJ whole genome shotgun (WGS) entry which is preliminary data.</text>
</comment>
<reference evidence="1" key="1">
    <citation type="submission" date="2020-10" db="EMBL/GenBank/DDBJ databases">
        <authorList>
            <person name="Abbas A."/>
            <person name="Razzaq R."/>
            <person name="Waqas M."/>
            <person name="Abbas N."/>
            <person name="Nielsen T.K."/>
            <person name="Hansen L.H."/>
            <person name="Hussain S."/>
            <person name="Shahid M."/>
        </authorList>
    </citation>
    <scope>NUCLEOTIDE SEQUENCE</scope>
    <source>
        <strain evidence="1">S14</strain>
    </source>
</reference>
<proteinExistence type="predicted"/>
<gene>
    <name evidence="1" type="ORF">IHQ68_11670</name>
</gene>
<dbReference type="InterPro" id="IPR009945">
    <property type="entry name" value="ATPase_inh_sub_z"/>
</dbReference>
<protein>
    <submittedName>
        <fullName evidence="1">DUF1476 family protein</fullName>
    </submittedName>
</protein>
<keyword evidence="2" id="KW-1185">Reference proteome</keyword>
<sequence>MLDARERAAEAGFAHERDAEFQAHARRDRTFGRWVARLIGLRGEAAEEYARDLMLSNIERKTDETLIADAQADLARRGVSGVKASEERLRRKLERLGALKDAHPRG</sequence>
<organism evidence="1 2">
    <name type="scientific">Chelatococcus sambhunathii</name>
    <dbReference type="NCBI Taxonomy" id="363953"/>
    <lineage>
        <taxon>Bacteria</taxon>
        <taxon>Pseudomonadati</taxon>
        <taxon>Pseudomonadota</taxon>
        <taxon>Alphaproteobacteria</taxon>
        <taxon>Hyphomicrobiales</taxon>
        <taxon>Chelatococcaceae</taxon>
        <taxon>Chelatococcus</taxon>
    </lineage>
</organism>
<dbReference type="Pfam" id="PF07345">
    <property type="entry name" value="ATPaseInh_sub_z"/>
    <property type="match status" value="1"/>
</dbReference>
<accession>A0ABU1DGM2</accession>